<evidence type="ECO:0000313" key="1">
    <source>
        <dbReference type="Proteomes" id="UP000694846"/>
    </source>
</evidence>
<accession>A0A8B8GR83</accession>
<organism evidence="1 2">
    <name type="scientific">Sipha flava</name>
    <name type="common">yellow sugarcane aphid</name>
    <dbReference type="NCBI Taxonomy" id="143950"/>
    <lineage>
        <taxon>Eukaryota</taxon>
        <taxon>Metazoa</taxon>
        <taxon>Ecdysozoa</taxon>
        <taxon>Arthropoda</taxon>
        <taxon>Hexapoda</taxon>
        <taxon>Insecta</taxon>
        <taxon>Pterygota</taxon>
        <taxon>Neoptera</taxon>
        <taxon>Paraneoptera</taxon>
        <taxon>Hemiptera</taxon>
        <taxon>Sternorrhyncha</taxon>
        <taxon>Aphidomorpha</taxon>
        <taxon>Aphidoidea</taxon>
        <taxon>Aphididae</taxon>
        <taxon>Sipha</taxon>
    </lineage>
</organism>
<sequence>MSHLESSVECLYGHGNESEEEAENLEIMENVAKNEFGEFFSSLVKNLSENDVIVIVNGIVSNKNNYYRVYVQPENNSSVFLFKLNSLSSETNLFPNENLSKISGTGIYSIFGYVRQTAISDYKECMWLRIKCFDKSLINILIYPFAVHDNRKLKNFEKSSNQVDILVENPCDNFMSLVFDQKILLRNVKVNRVDNSDCFLLCVQGITDNLKISVYPIHLQTVMQNYYVPVIINVHPILRKKELVKELIVLKKISQINQEKFIELKKFTPNVDGMYFFLSSNNLDAFDSNISNPGPHLQILHLNYLKEEKSLRGCAIRCIGPCRPINIEPNLILDDNDSSDFLSGYCDNCFSFTPKSYLIPCKILSNEEYKCSKCYNFVYLHFFFNLYFLYGKNETQAIKISCYSKTAERILKKLSKKNIKLEDYLLNYNCRKLVLNTMRKFMLKKTKVNLIVLNSPLDNTFVLVSLSTKNIMNN</sequence>
<dbReference type="RefSeq" id="XP_025425608.1">
    <property type="nucleotide sequence ID" value="XM_025569823.1"/>
</dbReference>
<keyword evidence="1" id="KW-1185">Reference proteome</keyword>
<proteinExistence type="predicted"/>
<dbReference type="Proteomes" id="UP000694846">
    <property type="component" value="Unplaced"/>
</dbReference>
<protein>
    <submittedName>
        <fullName evidence="2">Uncharacterized protein LOC112694374</fullName>
    </submittedName>
</protein>
<evidence type="ECO:0000313" key="2">
    <source>
        <dbReference type="RefSeq" id="XP_025425608.1"/>
    </source>
</evidence>
<gene>
    <name evidence="2" type="primary">LOC112694374</name>
</gene>
<dbReference type="GeneID" id="112694374"/>
<reference evidence="2" key="1">
    <citation type="submission" date="2025-08" db="UniProtKB">
        <authorList>
            <consortium name="RefSeq"/>
        </authorList>
    </citation>
    <scope>IDENTIFICATION</scope>
    <source>
        <tissue evidence="2">Whole body</tissue>
    </source>
</reference>
<name>A0A8B8GR83_9HEMI</name>
<dbReference type="AlphaFoldDB" id="A0A8B8GR83"/>
<dbReference type="OrthoDB" id="6599202at2759"/>